<dbReference type="AlphaFoldDB" id="A0AAV4PFX3"/>
<sequence length="162" mass="18510">MNRLMELILKNKSEAKYTILISIDIKVAFNSLWWPSILQTLSKDGCPTELINTITDYLDNRNIEFNYGNATIKHQIQKGCPQGSCLGQFLWSVIANKILNQAWDHATNLQAFADDFILTITSDNRKDMEKKAEQALQKFMNWAINAKLQISEQKTQASKGNQ</sequence>
<dbReference type="GO" id="GO:0071897">
    <property type="term" value="P:DNA biosynthetic process"/>
    <property type="evidence" value="ECO:0007669"/>
    <property type="project" value="UniProtKB-ARBA"/>
</dbReference>
<name>A0AAV4PFX3_CAEEX</name>
<reference evidence="2 3" key="1">
    <citation type="submission" date="2021-06" db="EMBL/GenBank/DDBJ databases">
        <title>Caerostris extrusa draft genome.</title>
        <authorList>
            <person name="Kono N."/>
            <person name="Arakawa K."/>
        </authorList>
    </citation>
    <scope>NUCLEOTIDE SEQUENCE [LARGE SCALE GENOMIC DNA]</scope>
</reference>
<dbReference type="PANTHER" id="PTHR19446">
    <property type="entry name" value="REVERSE TRANSCRIPTASES"/>
    <property type="match status" value="1"/>
</dbReference>
<dbReference type="PROSITE" id="PS50878">
    <property type="entry name" value="RT_POL"/>
    <property type="match status" value="1"/>
</dbReference>
<dbReference type="SUPFAM" id="SSF56672">
    <property type="entry name" value="DNA/RNA polymerases"/>
    <property type="match status" value="1"/>
</dbReference>
<dbReference type="EMBL" id="BPLR01004621">
    <property type="protein sequence ID" value="GIX96242.1"/>
    <property type="molecule type" value="Genomic_DNA"/>
</dbReference>
<keyword evidence="3" id="KW-1185">Reference proteome</keyword>
<evidence type="ECO:0000259" key="1">
    <source>
        <dbReference type="PROSITE" id="PS50878"/>
    </source>
</evidence>
<comment type="caution">
    <text evidence="2">The sequence shown here is derived from an EMBL/GenBank/DDBJ whole genome shotgun (WGS) entry which is preliminary data.</text>
</comment>
<evidence type="ECO:0000313" key="2">
    <source>
        <dbReference type="EMBL" id="GIX96242.1"/>
    </source>
</evidence>
<organism evidence="2 3">
    <name type="scientific">Caerostris extrusa</name>
    <name type="common">Bark spider</name>
    <name type="synonym">Caerostris bankana</name>
    <dbReference type="NCBI Taxonomy" id="172846"/>
    <lineage>
        <taxon>Eukaryota</taxon>
        <taxon>Metazoa</taxon>
        <taxon>Ecdysozoa</taxon>
        <taxon>Arthropoda</taxon>
        <taxon>Chelicerata</taxon>
        <taxon>Arachnida</taxon>
        <taxon>Araneae</taxon>
        <taxon>Araneomorphae</taxon>
        <taxon>Entelegynae</taxon>
        <taxon>Araneoidea</taxon>
        <taxon>Araneidae</taxon>
        <taxon>Caerostris</taxon>
    </lineage>
</organism>
<accession>A0AAV4PFX3</accession>
<dbReference type="Proteomes" id="UP001054945">
    <property type="component" value="Unassembled WGS sequence"/>
</dbReference>
<evidence type="ECO:0000313" key="3">
    <source>
        <dbReference type="Proteomes" id="UP001054945"/>
    </source>
</evidence>
<protein>
    <recommendedName>
        <fullName evidence="1">Reverse transcriptase domain-containing protein</fullName>
    </recommendedName>
</protein>
<feature type="domain" description="Reverse transcriptase" evidence="1">
    <location>
        <begin position="1"/>
        <end position="162"/>
    </location>
</feature>
<gene>
    <name evidence="2" type="primary">R1A1-elementORF2_174</name>
    <name evidence="2" type="ORF">CEXT_209631</name>
</gene>
<proteinExistence type="predicted"/>
<dbReference type="InterPro" id="IPR043502">
    <property type="entry name" value="DNA/RNA_pol_sf"/>
</dbReference>
<dbReference type="InterPro" id="IPR000477">
    <property type="entry name" value="RT_dom"/>
</dbReference>
<dbReference type="Pfam" id="PF00078">
    <property type="entry name" value="RVT_1"/>
    <property type="match status" value="1"/>
</dbReference>